<dbReference type="RefSeq" id="WP_379528174.1">
    <property type="nucleotide sequence ID" value="NZ_JBHSBI010000005.1"/>
</dbReference>
<evidence type="ECO:0000313" key="1">
    <source>
        <dbReference type="EMBL" id="MFC4008090.1"/>
    </source>
</evidence>
<dbReference type="Proteomes" id="UP001595851">
    <property type="component" value="Unassembled WGS sequence"/>
</dbReference>
<evidence type="ECO:0000313" key="2">
    <source>
        <dbReference type="Proteomes" id="UP001595851"/>
    </source>
</evidence>
<dbReference type="SUPFAM" id="SSF54909">
    <property type="entry name" value="Dimeric alpha+beta barrel"/>
    <property type="match status" value="1"/>
</dbReference>
<name>A0ABV8G277_9ACTN</name>
<accession>A0ABV8G277</accession>
<evidence type="ECO:0008006" key="3">
    <source>
        <dbReference type="Google" id="ProtNLM"/>
    </source>
</evidence>
<comment type="caution">
    <text evidence="1">The sequence shown here is derived from an EMBL/GenBank/DDBJ whole genome shotgun (WGS) entry which is preliminary data.</text>
</comment>
<reference evidence="2" key="1">
    <citation type="journal article" date="2019" name="Int. J. Syst. Evol. Microbiol.">
        <title>The Global Catalogue of Microorganisms (GCM) 10K type strain sequencing project: providing services to taxonomists for standard genome sequencing and annotation.</title>
        <authorList>
            <consortium name="The Broad Institute Genomics Platform"/>
            <consortium name="The Broad Institute Genome Sequencing Center for Infectious Disease"/>
            <person name="Wu L."/>
            <person name="Ma J."/>
        </authorList>
    </citation>
    <scope>NUCLEOTIDE SEQUENCE [LARGE SCALE GENOMIC DNA]</scope>
    <source>
        <strain evidence="2">TBRC 1276</strain>
    </source>
</reference>
<protein>
    <recommendedName>
        <fullName evidence="3">ABM domain-containing protein</fullName>
    </recommendedName>
</protein>
<dbReference type="EMBL" id="JBHSBI010000005">
    <property type="protein sequence ID" value="MFC4008090.1"/>
    <property type="molecule type" value="Genomic_DNA"/>
</dbReference>
<gene>
    <name evidence="1" type="ORF">ACFOY2_12720</name>
</gene>
<proteinExistence type="predicted"/>
<keyword evidence="2" id="KW-1185">Reference proteome</keyword>
<sequence length="97" mass="10688">MAILRMTRFTADPADADQVIARRNDLITAVRAAYPGLTETRLARIDEHTWVDSWRWESPATMEAALAGAPSLPQAEAAFSILKGHPTAEQGEIVDER</sequence>
<organism evidence="1 2">
    <name type="scientific">Nonomuraea purpurea</name>
    <dbReference type="NCBI Taxonomy" id="1849276"/>
    <lineage>
        <taxon>Bacteria</taxon>
        <taxon>Bacillati</taxon>
        <taxon>Actinomycetota</taxon>
        <taxon>Actinomycetes</taxon>
        <taxon>Streptosporangiales</taxon>
        <taxon>Streptosporangiaceae</taxon>
        <taxon>Nonomuraea</taxon>
    </lineage>
</organism>
<dbReference type="InterPro" id="IPR011008">
    <property type="entry name" value="Dimeric_a/b-barrel"/>
</dbReference>